<dbReference type="AlphaFoldDB" id="A0A0E0LB96"/>
<dbReference type="OMA" id="WERDNNP"/>
<keyword evidence="4" id="KW-1185">Reference proteome</keyword>
<evidence type="ECO:0000313" key="3">
    <source>
        <dbReference type="EnsemblPlants" id="OPUNC06G12760.1"/>
    </source>
</evidence>
<feature type="domain" description="Micro-fibrillar-associated protein 1 C-terminal" evidence="2">
    <location>
        <begin position="224"/>
        <end position="423"/>
    </location>
</feature>
<evidence type="ECO:0000313" key="4">
    <source>
        <dbReference type="Proteomes" id="UP000026962"/>
    </source>
</evidence>
<protein>
    <recommendedName>
        <fullName evidence="2">Micro-fibrillar-associated protein 1 C-terminal domain-containing protein</fullName>
    </recommendedName>
</protein>
<dbReference type="InterPro" id="IPR033194">
    <property type="entry name" value="MFAP1"/>
</dbReference>
<evidence type="ECO:0000256" key="1">
    <source>
        <dbReference type="SAM" id="MobiDB-lite"/>
    </source>
</evidence>
<dbReference type="Pfam" id="PF06991">
    <property type="entry name" value="MFAP1"/>
    <property type="match status" value="1"/>
</dbReference>
<feature type="region of interest" description="Disordered" evidence="1">
    <location>
        <begin position="194"/>
        <end position="213"/>
    </location>
</feature>
<dbReference type="InterPro" id="IPR009730">
    <property type="entry name" value="MFAP1_C"/>
</dbReference>
<dbReference type="Gramene" id="OPUNC06G12760.1">
    <property type="protein sequence ID" value="OPUNC06G12760.1"/>
    <property type="gene ID" value="OPUNC06G12760"/>
</dbReference>
<reference evidence="3" key="2">
    <citation type="submission" date="2018-05" db="EMBL/GenBank/DDBJ databases">
        <title>OpunRS2 (Oryza punctata Reference Sequence Version 2).</title>
        <authorList>
            <person name="Zhang J."/>
            <person name="Kudrna D."/>
            <person name="Lee S."/>
            <person name="Talag J."/>
            <person name="Welchert J."/>
            <person name="Wing R.A."/>
        </authorList>
    </citation>
    <scope>NUCLEOTIDE SEQUENCE [LARGE SCALE GENOMIC DNA]</scope>
</reference>
<organism evidence="3">
    <name type="scientific">Oryza punctata</name>
    <name type="common">Red rice</name>
    <dbReference type="NCBI Taxonomy" id="4537"/>
    <lineage>
        <taxon>Eukaryota</taxon>
        <taxon>Viridiplantae</taxon>
        <taxon>Streptophyta</taxon>
        <taxon>Embryophyta</taxon>
        <taxon>Tracheophyta</taxon>
        <taxon>Spermatophyta</taxon>
        <taxon>Magnoliopsida</taxon>
        <taxon>Liliopsida</taxon>
        <taxon>Poales</taxon>
        <taxon>Poaceae</taxon>
        <taxon>BOP clade</taxon>
        <taxon>Oryzoideae</taxon>
        <taxon>Oryzeae</taxon>
        <taxon>Oryzinae</taxon>
        <taxon>Oryza</taxon>
    </lineage>
</organism>
<feature type="region of interest" description="Disordered" evidence="1">
    <location>
        <begin position="1"/>
        <end position="25"/>
    </location>
</feature>
<reference evidence="3" key="1">
    <citation type="submission" date="2015-04" db="UniProtKB">
        <authorList>
            <consortium name="EnsemblPlants"/>
        </authorList>
    </citation>
    <scope>IDENTIFICATION</scope>
</reference>
<evidence type="ECO:0000259" key="2">
    <source>
        <dbReference type="Pfam" id="PF06991"/>
    </source>
</evidence>
<dbReference type="HOGENOM" id="CLU_023077_0_1_1"/>
<name>A0A0E0LB96_ORYPU</name>
<feature type="compositionally biased region" description="Acidic residues" evidence="1">
    <location>
        <begin position="194"/>
        <end position="212"/>
    </location>
</feature>
<dbReference type="STRING" id="4537.A0A0E0LB96"/>
<dbReference type="eggNOG" id="KOG1425">
    <property type="taxonomic scope" value="Eukaryota"/>
</dbReference>
<accession>A0A0E0LB96</accession>
<dbReference type="Proteomes" id="UP000026962">
    <property type="component" value="Chromosome 6"/>
</dbReference>
<dbReference type="EnsemblPlants" id="OPUNC06G12760.1">
    <property type="protein sequence ID" value="OPUNC06G12760.1"/>
    <property type="gene ID" value="OPUNC06G12760"/>
</dbReference>
<dbReference type="PANTHER" id="PTHR15327">
    <property type="entry name" value="MICROFIBRIL-ASSOCIATED PROTEIN"/>
    <property type="match status" value="1"/>
</dbReference>
<proteinExistence type="predicted"/>
<sequence>MSWPIDTDSDLAAGGPQAAGTSYKPPNHRAATFLLPFHPPRLANPRVALARIFRRPAMSVAAGVSDAAMAVRDKLRGRIGQTKVKRYWPGKAPEWADEPGGDDLDLPACRAVLHHALPRHDDGIGVGVSGHDRRLRCLAETRAENREEARADHRRVVRQGEVASTAEERYGEDDEAQEERRRWIRERQLLEREDEEEEEELVAADVSEDESEYGINSGDECMFVALVKPIFIQKTQRITIAERKRMEEVARQFEEVLVKRTEERKIETRQIVVEEIRKELQINKIQSDIEIEDVLTDDEENKAEEYEAWAYREIARIKRVGRKERRGMRFRRNMTEEERREWERMNPKLLKQPKQKQRFMQKYYHKGSFFQEKADDVIQTIGSDDIYKHDFSAPTGEDRMVKSILPKVMQVKHFGLKGRMKWRIDGPLRARYNAKMAGMNAPVAKPKGSKKIKDWMRYHGKSGHHPNTTWLCNRAQQTGHSRTSWPLKPIELVVAIVVQDKTDCLYVCGSFIQKTQWDTIMKRRRMEEVVGPLEELPKKRMEERVLRRGRLWCRRSGKRSASIRFGGAQMGLNINNLCCIACSTFTISVPVMPIVNAR</sequence>